<evidence type="ECO:0000256" key="2">
    <source>
        <dbReference type="ARBA" id="ARBA00023015"/>
    </source>
</evidence>
<dbReference type="Gene3D" id="1.10.10.10">
    <property type="entry name" value="Winged helix-like DNA-binding domain superfamily/Winged helix DNA-binding domain"/>
    <property type="match status" value="1"/>
</dbReference>
<comment type="caution">
    <text evidence="9">The sequence shown here is derived from an EMBL/GenBank/DDBJ whole genome shotgun (WGS) entry which is preliminary data.</text>
</comment>
<dbReference type="Proteomes" id="UP001305746">
    <property type="component" value="Unassembled WGS sequence"/>
</dbReference>
<feature type="domain" description="RNA polymerase sigma factor 70 region 4 type 2" evidence="8">
    <location>
        <begin position="144"/>
        <end position="192"/>
    </location>
</feature>
<evidence type="ECO:0000256" key="6">
    <source>
        <dbReference type="RuleBase" id="RU000716"/>
    </source>
</evidence>
<dbReference type="InterPro" id="IPR013325">
    <property type="entry name" value="RNA_pol_sigma_r2"/>
</dbReference>
<evidence type="ECO:0000259" key="8">
    <source>
        <dbReference type="Pfam" id="PF08281"/>
    </source>
</evidence>
<accession>A0ABU5NX13</accession>
<dbReference type="InterPro" id="IPR039425">
    <property type="entry name" value="RNA_pol_sigma-70-like"/>
</dbReference>
<keyword evidence="2 6" id="KW-0805">Transcription regulation</keyword>
<gene>
    <name evidence="9" type="ORF">U5822_06330</name>
</gene>
<evidence type="ECO:0000256" key="1">
    <source>
        <dbReference type="ARBA" id="ARBA00010641"/>
    </source>
</evidence>
<sequence length="199" mass="22034">MLQDVPTNTDSSSQTTPTAATATEVSALIGRVAAGDRAGFAQLYQAMAPKLLGVVLRILRDRAWADDVVQETFLKVWHKAGLFDSKQSTPVAWLVSIARNGAIDELRKHPAGRTVTDDEMDQVAGREPTSQQTMEDQQAVKHLNECIDQLEKDRQDMVRLAYLNGWSRDQLASQYGQPLNTVKTQLRRALQAIKGCLES</sequence>
<dbReference type="PANTHER" id="PTHR43133:SF62">
    <property type="entry name" value="RNA POLYMERASE SIGMA FACTOR SIGZ"/>
    <property type="match status" value="1"/>
</dbReference>
<dbReference type="EMBL" id="JAYDCJ010000003">
    <property type="protein sequence ID" value="MEA1080277.1"/>
    <property type="molecule type" value="Genomic_DNA"/>
</dbReference>
<evidence type="ECO:0000256" key="5">
    <source>
        <dbReference type="ARBA" id="ARBA00023163"/>
    </source>
</evidence>
<dbReference type="Gene3D" id="1.10.1740.10">
    <property type="match status" value="1"/>
</dbReference>
<dbReference type="SUPFAM" id="SSF88946">
    <property type="entry name" value="Sigma2 domain of RNA polymerase sigma factors"/>
    <property type="match status" value="1"/>
</dbReference>
<dbReference type="Pfam" id="PF08281">
    <property type="entry name" value="Sigma70_r4_2"/>
    <property type="match status" value="1"/>
</dbReference>
<organism evidence="9 10">
    <name type="scientific">Marinobacter qingdaonensis</name>
    <dbReference type="NCBI Taxonomy" id="3108486"/>
    <lineage>
        <taxon>Bacteria</taxon>
        <taxon>Pseudomonadati</taxon>
        <taxon>Pseudomonadota</taxon>
        <taxon>Gammaproteobacteria</taxon>
        <taxon>Pseudomonadales</taxon>
        <taxon>Marinobacteraceae</taxon>
        <taxon>Marinobacter</taxon>
    </lineage>
</organism>
<dbReference type="InterPro" id="IPR013324">
    <property type="entry name" value="RNA_pol_sigma_r3/r4-like"/>
</dbReference>
<dbReference type="Pfam" id="PF04542">
    <property type="entry name" value="Sigma70_r2"/>
    <property type="match status" value="1"/>
</dbReference>
<dbReference type="RefSeq" id="WP_322854783.1">
    <property type="nucleotide sequence ID" value="NZ_JAYDCJ010000003.1"/>
</dbReference>
<keyword evidence="10" id="KW-1185">Reference proteome</keyword>
<dbReference type="PANTHER" id="PTHR43133">
    <property type="entry name" value="RNA POLYMERASE ECF-TYPE SIGMA FACTO"/>
    <property type="match status" value="1"/>
</dbReference>
<dbReference type="PROSITE" id="PS01063">
    <property type="entry name" value="SIGMA70_ECF"/>
    <property type="match status" value="1"/>
</dbReference>
<feature type="domain" description="RNA polymerase sigma-70 region 2" evidence="7">
    <location>
        <begin position="43"/>
        <end position="109"/>
    </location>
</feature>
<evidence type="ECO:0000256" key="3">
    <source>
        <dbReference type="ARBA" id="ARBA00023082"/>
    </source>
</evidence>
<dbReference type="InterPro" id="IPR013249">
    <property type="entry name" value="RNA_pol_sigma70_r4_t2"/>
</dbReference>
<protein>
    <recommendedName>
        <fullName evidence="6">RNA polymerase sigma factor</fullName>
    </recommendedName>
</protein>
<proteinExistence type="inferred from homology"/>
<comment type="similarity">
    <text evidence="1 6">Belongs to the sigma-70 factor family. ECF subfamily.</text>
</comment>
<evidence type="ECO:0000313" key="9">
    <source>
        <dbReference type="EMBL" id="MEA1080277.1"/>
    </source>
</evidence>
<evidence type="ECO:0000313" key="10">
    <source>
        <dbReference type="Proteomes" id="UP001305746"/>
    </source>
</evidence>
<dbReference type="InterPro" id="IPR000838">
    <property type="entry name" value="RNA_pol_sigma70_ECF_CS"/>
</dbReference>
<name>A0ABU5NX13_9GAMM</name>
<keyword evidence="3 6" id="KW-0731">Sigma factor</keyword>
<evidence type="ECO:0000256" key="4">
    <source>
        <dbReference type="ARBA" id="ARBA00023125"/>
    </source>
</evidence>
<evidence type="ECO:0000259" key="7">
    <source>
        <dbReference type="Pfam" id="PF04542"/>
    </source>
</evidence>
<dbReference type="InterPro" id="IPR007627">
    <property type="entry name" value="RNA_pol_sigma70_r2"/>
</dbReference>
<dbReference type="InterPro" id="IPR014284">
    <property type="entry name" value="RNA_pol_sigma-70_dom"/>
</dbReference>
<keyword evidence="5 6" id="KW-0804">Transcription</keyword>
<keyword evidence="4 6" id="KW-0238">DNA-binding</keyword>
<dbReference type="SUPFAM" id="SSF88659">
    <property type="entry name" value="Sigma3 and sigma4 domains of RNA polymerase sigma factors"/>
    <property type="match status" value="1"/>
</dbReference>
<dbReference type="NCBIfam" id="TIGR02937">
    <property type="entry name" value="sigma70-ECF"/>
    <property type="match status" value="1"/>
</dbReference>
<dbReference type="InterPro" id="IPR036388">
    <property type="entry name" value="WH-like_DNA-bd_sf"/>
</dbReference>
<reference evidence="9 10" key="1">
    <citation type="submission" date="2023-12" db="EMBL/GenBank/DDBJ databases">
        <title>Marinobacter qingdaonensis sp. nov., isolated from the intertidal sediment of Qingdao, PR China.</title>
        <authorList>
            <person name="Li Y."/>
        </authorList>
    </citation>
    <scope>NUCLEOTIDE SEQUENCE [LARGE SCALE GENOMIC DNA]</scope>
    <source>
        <strain evidence="9 10">ASW11-75</strain>
    </source>
</reference>